<dbReference type="Pfam" id="PF01738">
    <property type="entry name" value="DLH"/>
    <property type="match status" value="1"/>
</dbReference>
<dbReference type="SUPFAM" id="SSF53474">
    <property type="entry name" value="alpha/beta-Hydrolases"/>
    <property type="match status" value="1"/>
</dbReference>
<protein>
    <submittedName>
        <fullName evidence="2">Carboxymethylenebutenolidase</fullName>
    </submittedName>
</protein>
<comment type="caution">
    <text evidence="2">The sequence shown here is derived from an EMBL/GenBank/DDBJ whole genome shotgun (WGS) entry which is preliminary data.</text>
</comment>
<dbReference type="EMBL" id="MPIN01000013">
    <property type="protein sequence ID" value="OJH35603.1"/>
    <property type="molecule type" value="Genomic_DNA"/>
</dbReference>
<organism evidence="2 3">
    <name type="scientific">Cystobacter ferrugineus</name>
    <dbReference type="NCBI Taxonomy" id="83449"/>
    <lineage>
        <taxon>Bacteria</taxon>
        <taxon>Pseudomonadati</taxon>
        <taxon>Myxococcota</taxon>
        <taxon>Myxococcia</taxon>
        <taxon>Myxococcales</taxon>
        <taxon>Cystobacterineae</taxon>
        <taxon>Archangiaceae</taxon>
        <taxon>Cystobacter</taxon>
    </lineage>
</organism>
<sequence length="240" mass="26249">MSIGTRAVEYTHGDKAFEGVLAFDNSREGKRPAVLVFHGWEGRSEAQLDFAKKLTDWGYAGFACDLYGKGLRGTTPDECRALMTPLVSDRATLRDRILKTVETVRNQPEVDATRVAAIGFCFGGLCVLDLARTGADVRGVASFHGLLGRPEGLAETEIKAKVMVFHGWDDPMALPEDVVALGRELTRCKADWQVHAYGGTMHAFMAPFANDPASGILYSEKASRRAWTSLAPFLAEVFFS</sequence>
<dbReference type="InterPro" id="IPR002925">
    <property type="entry name" value="Dienelactn_hydro"/>
</dbReference>
<proteinExistence type="predicted"/>
<dbReference type="STRING" id="83449.BON30_36625"/>
<gene>
    <name evidence="2" type="ORF">BON30_36625</name>
</gene>
<dbReference type="InterPro" id="IPR050261">
    <property type="entry name" value="FrsA_esterase"/>
</dbReference>
<dbReference type="RefSeq" id="WP_071903180.1">
    <property type="nucleotide sequence ID" value="NZ_MPIN01000013.1"/>
</dbReference>
<dbReference type="OrthoDB" id="9787933at2"/>
<dbReference type="AlphaFoldDB" id="A0A1L9B0B0"/>
<reference evidence="3" key="1">
    <citation type="submission" date="2016-11" db="EMBL/GenBank/DDBJ databases">
        <authorList>
            <person name="Shukria A."/>
            <person name="Stevens D.C."/>
        </authorList>
    </citation>
    <scope>NUCLEOTIDE SEQUENCE [LARGE SCALE GENOMIC DNA]</scope>
    <source>
        <strain evidence="3">Cbfe23</strain>
    </source>
</reference>
<feature type="domain" description="Dienelactone hydrolase" evidence="1">
    <location>
        <begin position="18"/>
        <end position="237"/>
    </location>
</feature>
<keyword evidence="3" id="KW-1185">Reference proteome</keyword>
<accession>A0A1L9B0B0</accession>
<dbReference type="GO" id="GO:0016787">
    <property type="term" value="F:hydrolase activity"/>
    <property type="evidence" value="ECO:0007669"/>
    <property type="project" value="InterPro"/>
</dbReference>
<name>A0A1L9B0B0_9BACT</name>
<dbReference type="Gene3D" id="3.40.50.1820">
    <property type="entry name" value="alpha/beta hydrolase"/>
    <property type="match status" value="1"/>
</dbReference>
<evidence type="ECO:0000313" key="2">
    <source>
        <dbReference type="EMBL" id="OJH35603.1"/>
    </source>
</evidence>
<dbReference type="PANTHER" id="PTHR22946">
    <property type="entry name" value="DIENELACTONE HYDROLASE DOMAIN-CONTAINING PROTEIN-RELATED"/>
    <property type="match status" value="1"/>
</dbReference>
<reference evidence="2 3" key="2">
    <citation type="submission" date="2016-12" db="EMBL/GenBank/DDBJ databases">
        <title>Draft Genome Sequence of Cystobacter ferrugineus Strain Cbfe23.</title>
        <authorList>
            <person name="Akbar S."/>
            <person name="Dowd S.E."/>
            <person name="Stevens D.C."/>
        </authorList>
    </citation>
    <scope>NUCLEOTIDE SEQUENCE [LARGE SCALE GENOMIC DNA]</scope>
    <source>
        <strain evidence="2 3">Cbfe23</strain>
    </source>
</reference>
<dbReference type="InterPro" id="IPR029058">
    <property type="entry name" value="AB_hydrolase_fold"/>
</dbReference>
<dbReference type="Proteomes" id="UP000182229">
    <property type="component" value="Unassembled WGS sequence"/>
</dbReference>
<evidence type="ECO:0000313" key="3">
    <source>
        <dbReference type="Proteomes" id="UP000182229"/>
    </source>
</evidence>
<evidence type="ECO:0000259" key="1">
    <source>
        <dbReference type="Pfam" id="PF01738"/>
    </source>
</evidence>
<dbReference type="PANTHER" id="PTHR22946:SF0">
    <property type="entry name" value="DIENELACTONE HYDROLASE DOMAIN-CONTAINING PROTEIN"/>
    <property type="match status" value="1"/>
</dbReference>